<sequence length="186" mass="21397">MGSKKETAPQCGISITGDNSGIVAGGNVIIHQGLLPAPKERPVVPVTEEHISEEQRVVLQKLVDDVVNLEAVARKMPKNYATVWKSLNRHCQASSYKLIRREDYPKAEKYLRAWIGRLSSTKTARKKDENWRKRKLAFIHTNCKQYDLEPRMREYMLQKFNAASLKELSDDDLTKVYNVVNRWKNA</sequence>
<organism evidence="1 2">
    <name type="scientific">Candidatus Mailhella merdigallinarum</name>
    <dbReference type="NCBI Taxonomy" id="2838658"/>
    <lineage>
        <taxon>Bacteria</taxon>
        <taxon>Pseudomonadati</taxon>
        <taxon>Thermodesulfobacteriota</taxon>
        <taxon>Desulfovibrionia</taxon>
        <taxon>Desulfovibrionales</taxon>
        <taxon>Desulfovibrionaceae</taxon>
        <taxon>Mailhella</taxon>
    </lineage>
</organism>
<evidence type="ECO:0000313" key="1">
    <source>
        <dbReference type="EMBL" id="HJA08918.1"/>
    </source>
</evidence>
<comment type="caution">
    <text evidence="1">The sequence shown here is derived from an EMBL/GenBank/DDBJ whole genome shotgun (WGS) entry which is preliminary data.</text>
</comment>
<dbReference type="Proteomes" id="UP000824225">
    <property type="component" value="Unassembled WGS sequence"/>
</dbReference>
<reference evidence="1" key="1">
    <citation type="journal article" date="2021" name="PeerJ">
        <title>Extensive microbial diversity within the chicken gut microbiome revealed by metagenomics and culture.</title>
        <authorList>
            <person name="Gilroy R."/>
            <person name="Ravi A."/>
            <person name="Getino M."/>
            <person name="Pursley I."/>
            <person name="Horton D.L."/>
            <person name="Alikhan N.F."/>
            <person name="Baker D."/>
            <person name="Gharbi K."/>
            <person name="Hall N."/>
            <person name="Watson M."/>
            <person name="Adriaenssens E.M."/>
            <person name="Foster-Nyarko E."/>
            <person name="Jarju S."/>
            <person name="Secka A."/>
            <person name="Antonio M."/>
            <person name="Oren A."/>
            <person name="Chaudhuri R.R."/>
            <person name="La Ragione R."/>
            <person name="Hildebrand F."/>
            <person name="Pallen M.J."/>
        </authorList>
    </citation>
    <scope>NUCLEOTIDE SEQUENCE</scope>
    <source>
        <strain evidence="1">CHK186-16707</strain>
    </source>
</reference>
<dbReference type="EMBL" id="DXAN01000023">
    <property type="protein sequence ID" value="HJA08918.1"/>
    <property type="molecule type" value="Genomic_DNA"/>
</dbReference>
<accession>A0A9D2HCW3</accession>
<protein>
    <submittedName>
        <fullName evidence="1">ORF6C domain-containing protein</fullName>
    </submittedName>
</protein>
<reference evidence="1" key="2">
    <citation type="submission" date="2021-04" db="EMBL/GenBank/DDBJ databases">
        <authorList>
            <person name="Gilroy R."/>
        </authorList>
    </citation>
    <scope>NUCLEOTIDE SEQUENCE</scope>
    <source>
        <strain evidence="1">CHK186-16707</strain>
    </source>
</reference>
<name>A0A9D2HCW3_9BACT</name>
<dbReference type="AlphaFoldDB" id="A0A9D2HCW3"/>
<evidence type="ECO:0000313" key="2">
    <source>
        <dbReference type="Proteomes" id="UP000824225"/>
    </source>
</evidence>
<gene>
    <name evidence="1" type="ORF">H9962_06990</name>
</gene>
<proteinExistence type="predicted"/>